<organism evidence="2 3">
    <name type="scientific">Meganyctiphanes norvegica</name>
    <name type="common">Northern krill</name>
    <name type="synonym">Thysanopoda norvegica</name>
    <dbReference type="NCBI Taxonomy" id="48144"/>
    <lineage>
        <taxon>Eukaryota</taxon>
        <taxon>Metazoa</taxon>
        <taxon>Ecdysozoa</taxon>
        <taxon>Arthropoda</taxon>
        <taxon>Crustacea</taxon>
        <taxon>Multicrustacea</taxon>
        <taxon>Malacostraca</taxon>
        <taxon>Eumalacostraca</taxon>
        <taxon>Eucarida</taxon>
        <taxon>Euphausiacea</taxon>
        <taxon>Euphausiidae</taxon>
        <taxon>Meganyctiphanes</taxon>
    </lineage>
</organism>
<feature type="non-terminal residue" evidence="2">
    <location>
        <position position="1"/>
    </location>
</feature>
<evidence type="ECO:0000313" key="3">
    <source>
        <dbReference type="Proteomes" id="UP001497623"/>
    </source>
</evidence>
<dbReference type="InterPro" id="IPR010998">
    <property type="entry name" value="Integrase_recombinase_N"/>
</dbReference>
<name>A0AAV2PRN4_MEGNR</name>
<proteinExistence type="predicted"/>
<dbReference type="Gene3D" id="1.10.150.130">
    <property type="match status" value="1"/>
</dbReference>
<keyword evidence="3" id="KW-1185">Reference proteome</keyword>
<gene>
    <name evidence="2" type="ORF">MNOR_LOCUS2680</name>
</gene>
<accession>A0AAV2PRN4</accession>
<dbReference type="EMBL" id="CAXKWB010000845">
    <property type="protein sequence ID" value="CAL4062424.1"/>
    <property type="molecule type" value="Genomic_DNA"/>
</dbReference>
<evidence type="ECO:0000313" key="2">
    <source>
        <dbReference type="EMBL" id="CAL4062424.1"/>
    </source>
</evidence>
<feature type="non-terminal residue" evidence="2">
    <location>
        <position position="479"/>
    </location>
</feature>
<dbReference type="AlphaFoldDB" id="A0AAV2PRN4"/>
<comment type="caution">
    <text evidence="2">The sequence shown here is derived from an EMBL/GenBank/DDBJ whole genome shotgun (WGS) entry which is preliminary data.</text>
</comment>
<protein>
    <submittedName>
        <fullName evidence="2">Uncharacterized protein</fullName>
    </submittedName>
</protein>
<sequence length="479" mass="53709">VLIMSDNTTAVACLLHQGTLRSDSLMCLSQSILEYCLLHSITPVPKHLCGALNVVADQGSRRGVISTEWSLDVRTFQWISSLAGPFQVDLFATRYNTHLPSFVSPFPDPLALDFNALSLQWDVWDSLYLFPPVPLLHQIVPRLCRFKGRGVLIAPYYAQSAWFTPLLLRSPNPVPLPDFHLLSQVTNHGQVFHSNPAVFSLHVWRLWRSLLGSCFSDQTISILCLAHKPSTTSQYQSVWSLFLNFLADRGLTSLDMTEVSCVGIVCDFLAYHSSLGKQYRTIASYRSALRHPILFTCGVDIRSEASDLFMRGLFNFHPPVRSRPMPLWSLASLLDFLCGPPFEPLESASFRALVRKTLCLLLLATGRRIGEIAHLSRLYKPSASSISLHLVPGFTPKHHTQTFQSSKPSIAYLDSDKSLSHLLCPVRAYFIYQRKSSLWANSLAPALRHHFLWSSPNSPLPVSKGSLTSHFIALVHDCR</sequence>
<dbReference type="GO" id="GO:0003677">
    <property type="term" value="F:DNA binding"/>
    <property type="evidence" value="ECO:0007669"/>
    <property type="project" value="UniProtKB-KW"/>
</dbReference>
<evidence type="ECO:0000256" key="1">
    <source>
        <dbReference type="ARBA" id="ARBA00023125"/>
    </source>
</evidence>
<dbReference type="PANTHER" id="PTHR35617:SF3">
    <property type="entry name" value="CORE-BINDING (CB) DOMAIN-CONTAINING PROTEIN"/>
    <property type="match status" value="1"/>
</dbReference>
<keyword evidence="1" id="KW-0238">DNA-binding</keyword>
<dbReference type="PANTHER" id="PTHR35617">
    <property type="entry name" value="PHAGE_INTEGRASE DOMAIN-CONTAINING PROTEIN"/>
    <property type="match status" value="1"/>
</dbReference>
<reference evidence="2 3" key="1">
    <citation type="submission" date="2024-05" db="EMBL/GenBank/DDBJ databases">
        <authorList>
            <person name="Wallberg A."/>
        </authorList>
    </citation>
    <scope>NUCLEOTIDE SEQUENCE [LARGE SCALE GENOMIC DNA]</scope>
</reference>
<dbReference type="Proteomes" id="UP001497623">
    <property type="component" value="Unassembled WGS sequence"/>
</dbReference>